<keyword evidence="2" id="KW-1185">Reference proteome</keyword>
<feature type="transmembrane region" description="Helical" evidence="1">
    <location>
        <begin position="60"/>
        <end position="81"/>
    </location>
</feature>
<protein>
    <submittedName>
        <fullName evidence="3">G protein-coupled receptor</fullName>
    </submittedName>
</protein>
<dbReference type="AlphaFoldDB" id="A0A7E4V5H2"/>
<organism evidence="2 3">
    <name type="scientific">Panagrellus redivivus</name>
    <name type="common">Microworm</name>
    <dbReference type="NCBI Taxonomy" id="6233"/>
    <lineage>
        <taxon>Eukaryota</taxon>
        <taxon>Metazoa</taxon>
        <taxon>Ecdysozoa</taxon>
        <taxon>Nematoda</taxon>
        <taxon>Chromadorea</taxon>
        <taxon>Rhabditida</taxon>
        <taxon>Tylenchina</taxon>
        <taxon>Panagrolaimomorpha</taxon>
        <taxon>Panagrolaimoidea</taxon>
        <taxon>Panagrolaimidae</taxon>
        <taxon>Panagrellus</taxon>
    </lineage>
</organism>
<feature type="transmembrane region" description="Helical" evidence="1">
    <location>
        <begin position="17"/>
        <end position="39"/>
    </location>
</feature>
<feature type="transmembrane region" description="Helical" evidence="1">
    <location>
        <begin position="128"/>
        <end position="147"/>
    </location>
</feature>
<sequence>MAYIDGYVATDYKLTKVVYLLIIGSITNFVTTTTVQLAYRIMVTFDSSHVLFKLCEPKKFILTSMLVFVSMTAFLFTPIAMDKPMGEGLKDLVITDFPALGPVFEKHPYTMGYLPGHEGGIRFANKSFFIASCFMVPMVAMLTILMLKRLIEIKKSLHKQKYNLHAMLSSNPVMPTVHLIHRGNTVFMGVGVTDDSTDKIELSCLFGMRIVE</sequence>
<name>A0A7E4V5H2_PANRE</name>
<keyword evidence="1" id="KW-0472">Membrane</keyword>
<proteinExistence type="predicted"/>
<evidence type="ECO:0000313" key="3">
    <source>
        <dbReference type="WBParaSite" id="Pan_g16474.t1"/>
    </source>
</evidence>
<keyword evidence="1" id="KW-0812">Transmembrane</keyword>
<reference evidence="2" key="1">
    <citation type="journal article" date="2013" name="Genetics">
        <title>The draft genome and transcriptome of Panagrellus redivivus are shaped by the harsh demands of a free-living lifestyle.</title>
        <authorList>
            <person name="Srinivasan J."/>
            <person name="Dillman A.R."/>
            <person name="Macchietto M.G."/>
            <person name="Heikkinen L."/>
            <person name="Lakso M."/>
            <person name="Fracchia K.M."/>
            <person name="Antoshechkin I."/>
            <person name="Mortazavi A."/>
            <person name="Wong G."/>
            <person name="Sternberg P.W."/>
        </authorList>
    </citation>
    <scope>NUCLEOTIDE SEQUENCE [LARGE SCALE GENOMIC DNA]</scope>
    <source>
        <strain evidence="2">MT8872</strain>
    </source>
</reference>
<dbReference type="WBParaSite" id="Pan_g16474.t1">
    <property type="protein sequence ID" value="Pan_g16474.t1"/>
    <property type="gene ID" value="Pan_g16474"/>
</dbReference>
<evidence type="ECO:0000256" key="1">
    <source>
        <dbReference type="SAM" id="Phobius"/>
    </source>
</evidence>
<reference evidence="3" key="2">
    <citation type="submission" date="2020-10" db="UniProtKB">
        <authorList>
            <consortium name="WormBaseParasite"/>
        </authorList>
    </citation>
    <scope>IDENTIFICATION</scope>
</reference>
<dbReference type="Proteomes" id="UP000492821">
    <property type="component" value="Unassembled WGS sequence"/>
</dbReference>
<keyword evidence="1" id="KW-1133">Transmembrane helix</keyword>
<evidence type="ECO:0000313" key="2">
    <source>
        <dbReference type="Proteomes" id="UP000492821"/>
    </source>
</evidence>
<accession>A0A7E4V5H2</accession>